<dbReference type="RefSeq" id="WP_198915489.1">
    <property type="nucleotide sequence ID" value="NZ_JAEKPD010000005.1"/>
</dbReference>
<evidence type="ECO:0000256" key="1">
    <source>
        <dbReference type="SAM" id="Phobius"/>
    </source>
</evidence>
<accession>A0A934I8L4</accession>
<gene>
    <name evidence="2" type="ORF">ILP92_06160</name>
</gene>
<sequence>MSLMALVTICAVMGGLASVVLMPRATMRGGFGVALLSGFGVVVIAGFIASLSLWLLVGLVGEEDATATFATWIQSAQALDWAIFALHLGLAVVLSLSLRKGRR</sequence>
<organism evidence="2 3">
    <name type="scientific">Palleronia pontilimi</name>
    <dbReference type="NCBI Taxonomy" id="1964209"/>
    <lineage>
        <taxon>Bacteria</taxon>
        <taxon>Pseudomonadati</taxon>
        <taxon>Pseudomonadota</taxon>
        <taxon>Alphaproteobacteria</taxon>
        <taxon>Rhodobacterales</taxon>
        <taxon>Roseobacteraceae</taxon>
        <taxon>Palleronia</taxon>
    </lineage>
</organism>
<comment type="caution">
    <text evidence="2">The sequence shown here is derived from an EMBL/GenBank/DDBJ whole genome shotgun (WGS) entry which is preliminary data.</text>
</comment>
<feature type="transmembrane region" description="Helical" evidence="1">
    <location>
        <begin position="81"/>
        <end position="98"/>
    </location>
</feature>
<reference evidence="2" key="1">
    <citation type="submission" date="2020-12" db="EMBL/GenBank/DDBJ databases">
        <title>Bacterial taxonomy.</title>
        <authorList>
            <person name="Pan X."/>
        </authorList>
    </citation>
    <scope>NUCLEOTIDE SEQUENCE</scope>
    <source>
        <strain evidence="2">KCTC 52957</strain>
    </source>
</reference>
<dbReference type="EMBL" id="JAEKPD010000005">
    <property type="protein sequence ID" value="MBJ3762323.1"/>
    <property type="molecule type" value="Genomic_DNA"/>
</dbReference>
<name>A0A934I8L4_9RHOB</name>
<keyword evidence="1" id="KW-1133">Transmembrane helix</keyword>
<feature type="transmembrane region" description="Helical" evidence="1">
    <location>
        <begin position="6"/>
        <end position="22"/>
    </location>
</feature>
<keyword evidence="1" id="KW-0472">Membrane</keyword>
<proteinExistence type="predicted"/>
<feature type="transmembrane region" description="Helical" evidence="1">
    <location>
        <begin position="34"/>
        <end position="61"/>
    </location>
</feature>
<keyword evidence="1" id="KW-0812">Transmembrane</keyword>
<dbReference type="Proteomes" id="UP000642488">
    <property type="component" value="Unassembled WGS sequence"/>
</dbReference>
<evidence type="ECO:0000313" key="2">
    <source>
        <dbReference type="EMBL" id="MBJ3762323.1"/>
    </source>
</evidence>
<evidence type="ECO:0000313" key="3">
    <source>
        <dbReference type="Proteomes" id="UP000642488"/>
    </source>
</evidence>
<dbReference type="AlphaFoldDB" id="A0A934I8L4"/>
<keyword evidence="3" id="KW-1185">Reference proteome</keyword>
<protein>
    <submittedName>
        <fullName evidence="2">Uncharacterized protein</fullName>
    </submittedName>
</protein>